<feature type="domain" description="Tyr recombinase" evidence="6">
    <location>
        <begin position="133"/>
        <end position="330"/>
    </location>
</feature>
<dbReference type="Gene3D" id="1.10.443.10">
    <property type="entry name" value="Intergrase catalytic core"/>
    <property type="match status" value="1"/>
</dbReference>
<feature type="domain" description="Core-binding (CB)" evidence="7">
    <location>
        <begin position="28"/>
        <end position="107"/>
    </location>
</feature>
<dbReference type="InterPro" id="IPR010998">
    <property type="entry name" value="Integrase_recombinase_N"/>
</dbReference>
<keyword evidence="9" id="KW-1185">Reference proteome</keyword>
<comment type="caution">
    <text evidence="8">The sequence shown here is derived from an EMBL/GenBank/DDBJ whole genome shotgun (WGS) entry which is preliminary data.</text>
</comment>
<evidence type="ECO:0000256" key="2">
    <source>
        <dbReference type="ARBA" id="ARBA00023125"/>
    </source>
</evidence>
<proteinExistence type="predicted"/>
<feature type="region of interest" description="Disordered" evidence="5">
    <location>
        <begin position="1"/>
        <end position="24"/>
    </location>
</feature>
<dbReference type="SUPFAM" id="SSF47823">
    <property type="entry name" value="lambda integrase-like, N-terminal domain"/>
    <property type="match status" value="1"/>
</dbReference>
<evidence type="ECO:0000256" key="1">
    <source>
        <dbReference type="ARBA" id="ARBA00022908"/>
    </source>
</evidence>
<sequence>MSDASRLSHPLAPSSVSSPSEGAALEADDQDRLARYFSARHASSTLRAYRTDWKTFVGWCEGKGLAALPAPAETIAAFLAAEADAGRKISTIRRRLAAIRLAHRLCGHEAMTSSDLVRGTVRGIARTLGSAPEQKAPALAEQLRAMVDELDCSRPQGLRDRALLTLGFAGAFRRSELVALRVEDLEETPKGLRVHVRQSKTDAEGHGQVVPVVRGDVYCPVRAVQGWLRAAGISEGWVFRRMYRGDRVGEQALTAHSVAAIVKRCALAVGLDPDQYSGHSLRSGFMTSAALSKASLFKLMEVSRHKDPKTVMIYIRRSSEFEDHAGEGLL</sequence>
<dbReference type="Pfam" id="PF02899">
    <property type="entry name" value="Phage_int_SAM_1"/>
    <property type="match status" value="1"/>
</dbReference>
<dbReference type="InterPro" id="IPR013762">
    <property type="entry name" value="Integrase-like_cat_sf"/>
</dbReference>
<dbReference type="GO" id="GO:0006310">
    <property type="term" value="P:DNA recombination"/>
    <property type="evidence" value="ECO:0007669"/>
    <property type="project" value="UniProtKB-KW"/>
</dbReference>
<dbReference type="InterPro" id="IPR052925">
    <property type="entry name" value="Phage_Integrase-like_Recomb"/>
</dbReference>
<protein>
    <submittedName>
        <fullName evidence="8">Tyrosine-type recombinase/integrase</fullName>
    </submittedName>
</protein>
<evidence type="ECO:0000313" key="9">
    <source>
        <dbReference type="Proteomes" id="UP000483379"/>
    </source>
</evidence>
<dbReference type="SUPFAM" id="SSF56349">
    <property type="entry name" value="DNA breaking-rejoining enzymes"/>
    <property type="match status" value="1"/>
</dbReference>
<accession>A0A6M0K5U8</accession>
<dbReference type="GO" id="GO:0003677">
    <property type="term" value="F:DNA binding"/>
    <property type="evidence" value="ECO:0007669"/>
    <property type="project" value="UniProtKB-UniRule"/>
</dbReference>
<evidence type="ECO:0000256" key="4">
    <source>
        <dbReference type="PROSITE-ProRule" id="PRU01248"/>
    </source>
</evidence>
<dbReference type="Proteomes" id="UP000483379">
    <property type="component" value="Unassembled WGS sequence"/>
</dbReference>
<dbReference type="EMBL" id="JAAIJQ010000104">
    <property type="protein sequence ID" value="NEV64681.1"/>
    <property type="molecule type" value="Genomic_DNA"/>
</dbReference>
<dbReference type="PROSITE" id="PS51898">
    <property type="entry name" value="TYR_RECOMBINASE"/>
    <property type="match status" value="1"/>
</dbReference>
<dbReference type="InterPro" id="IPR002104">
    <property type="entry name" value="Integrase_catalytic"/>
</dbReference>
<dbReference type="GO" id="GO:0015074">
    <property type="term" value="P:DNA integration"/>
    <property type="evidence" value="ECO:0007669"/>
    <property type="project" value="UniProtKB-KW"/>
</dbReference>
<keyword evidence="1" id="KW-0229">DNA integration</keyword>
<dbReference type="InterPro" id="IPR011010">
    <property type="entry name" value="DNA_brk_join_enz"/>
</dbReference>
<name>A0A6M0K5U8_9GAMM</name>
<dbReference type="RefSeq" id="WP_164455657.1">
    <property type="nucleotide sequence ID" value="NZ_JAAIJQ010000104.1"/>
</dbReference>
<gene>
    <name evidence="8" type="ORF">G3446_22900</name>
</gene>
<dbReference type="Pfam" id="PF00589">
    <property type="entry name" value="Phage_integrase"/>
    <property type="match status" value="1"/>
</dbReference>
<organism evidence="8 9">
    <name type="scientific">Thiorhodococcus minor</name>
    <dbReference type="NCBI Taxonomy" id="57489"/>
    <lineage>
        <taxon>Bacteria</taxon>
        <taxon>Pseudomonadati</taxon>
        <taxon>Pseudomonadota</taxon>
        <taxon>Gammaproteobacteria</taxon>
        <taxon>Chromatiales</taxon>
        <taxon>Chromatiaceae</taxon>
        <taxon>Thiorhodococcus</taxon>
    </lineage>
</organism>
<dbReference type="InterPro" id="IPR004107">
    <property type="entry name" value="Integrase_SAM-like_N"/>
</dbReference>
<dbReference type="PANTHER" id="PTHR34605">
    <property type="entry name" value="PHAGE_INTEGRASE DOMAIN-CONTAINING PROTEIN"/>
    <property type="match status" value="1"/>
</dbReference>
<reference evidence="8 9" key="1">
    <citation type="submission" date="2020-02" db="EMBL/GenBank/DDBJ databases">
        <title>Genome sequences of Thiorhodococcus mannitoliphagus and Thiorhodococcus minor, purple sulfur photosynthetic bacteria in the gammaproteobacterial family, Chromatiaceae.</title>
        <authorList>
            <person name="Aviles F.A."/>
            <person name="Meyer T.E."/>
            <person name="Kyndt J.A."/>
        </authorList>
    </citation>
    <scope>NUCLEOTIDE SEQUENCE [LARGE SCALE GENOMIC DNA]</scope>
    <source>
        <strain evidence="8 9">DSM 11518</strain>
    </source>
</reference>
<evidence type="ECO:0000256" key="5">
    <source>
        <dbReference type="SAM" id="MobiDB-lite"/>
    </source>
</evidence>
<dbReference type="Gene3D" id="1.10.150.130">
    <property type="match status" value="1"/>
</dbReference>
<evidence type="ECO:0000259" key="7">
    <source>
        <dbReference type="PROSITE" id="PS51900"/>
    </source>
</evidence>
<keyword evidence="3" id="KW-0233">DNA recombination</keyword>
<dbReference type="InterPro" id="IPR044068">
    <property type="entry name" value="CB"/>
</dbReference>
<dbReference type="AlphaFoldDB" id="A0A6M0K5U8"/>
<dbReference type="CDD" id="cd00799">
    <property type="entry name" value="INT_Cre_C"/>
    <property type="match status" value="1"/>
</dbReference>
<evidence type="ECO:0000313" key="8">
    <source>
        <dbReference type="EMBL" id="NEV64681.1"/>
    </source>
</evidence>
<evidence type="ECO:0000259" key="6">
    <source>
        <dbReference type="PROSITE" id="PS51898"/>
    </source>
</evidence>
<keyword evidence="2 4" id="KW-0238">DNA-binding</keyword>
<dbReference type="PROSITE" id="PS51900">
    <property type="entry name" value="CB"/>
    <property type="match status" value="1"/>
</dbReference>
<dbReference type="PANTHER" id="PTHR34605:SF4">
    <property type="entry name" value="DNA ADENINE METHYLTRANSFERASE"/>
    <property type="match status" value="1"/>
</dbReference>
<evidence type="ECO:0000256" key="3">
    <source>
        <dbReference type="ARBA" id="ARBA00023172"/>
    </source>
</evidence>